<dbReference type="InParanoid" id="A0A0C2WHX9"/>
<proteinExistence type="predicted"/>
<dbReference type="STRING" id="946122.A0A0C2WHX9"/>
<sequence length="731" mass="81315">MASTASVLPSAHPPLGTLIDDGAYELVDTLGVGGYGVVYRAVDPRTPYSQSYAVKCLIHSPTQSQSRRNYHIREIALHRIASGHPGVVTLHKVIQDYDYTYIIMDYAPDHDLFTQILNNRRYLGDDIIIKHIFLQLLDAVEYIHSLGIYHRDLKPENILCFEDGYRIALTDFGLATTDKTSSEFRTGSVYHMSPECQGGEFSPTGVYSPRFNDIWSLGIILLNLATGRNPWKSATSSDPTFQAYLRDPYDFLPSVLPISSQVNDILIRVLAVDWRKRMSLRQLRRAIENVDSFYSDGVVFEGSLARCPWEVGLEFDFDTRDQLNGKAHRRRAVSEELRSCWSEDTDDESDNALTGTTVTHDLLYAAPWSLTAEQPKSDGPTWLAESLGLSDDLDPYSYDGQAPSITHSPTSPSFSDGSSAPVTPDSATQVFGVIERKPASRYKLTINTALDARPRYYESNYLDSPETPDEESLVSSPTSSTMHTAIEFVSYPPSFVFASSTGSSVSLQETGSLLLNETVEEDLKGVGPALPWNHSSAASSADLSVLSQYPLTEESYQSVTAPRSYDMPVGRPIAAPHDYTFWPGFCNGSGHDGGGGRSVEESCAHGVAQESLDVCPDDSAHLRTGSGMASSTTPQPRYLHTRRTSEPWLSDLFRFAKQPRQQAYHGDGPQHDLGYDCHLSQDSRTKSHHRSSKHSKLPECTFQFDGQDHRRATPKRHTRPWFLPSRFFHVG</sequence>
<reference evidence="6 7" key="1">
    <citation type="submission" date="2014-04" db="EMBL/GenBank/DDBJ databases">
        <title>Evolutionary Origins and Diversification of the Mycorrhizal Mutualists.</title>
        <authorList>
            <consortium name="DOE Joint Genome Institute"/>
            <consortium name="Mycorrhizal Genomics Consortium"/>
            <person name="Kohler A."/>
            <person name="Kuo A."/>
            <person name="Nagy L.G."/>
            <person name="Floudas D."/>
            <person name="Copeland A."/>
            <person name="Barry K.W."/>
            <person name="Cichocki N."/>
            <person name="Veneault-Fourrey C."/>
            <person name="LaButti K."/>
            <person name="Lindquist E.A."/>
            <person name="Lipzen A."/>
            <person name="Lundell T."/>
            <person name="Morin E."/>
            <person name="Murat C."/>
            <person name="Riley R."/>
            <person name="Ohm R."/>
            <person name="Sun H."/>
            <person name="Tunlid A."/>
            <person name="Henrissat B."/>
            <person name="Grigoriev I.V."/>
            <person name="Hibbett D.S."/>
            <person name="Martin F."/>
        </authorList>
    </citation>
    <scope>NUCLEOTIDE SEQUENCE [LARGE SCALE GENOMIC DNA]</scope>
    <source>
        <strain evidence="6 7">Koide BX008</strain>
    </source>
</reference>
<feature type="compositionally biased region" description="Low complexity" evidence="4">
    <location>
        <begin position="408"/>
        <end position="421"/>
    </location>
</feature>
<keyword evidence="1 3" id="KW-0547">Nucleotide-binding</keyword>
<evidence type="ECO:0000256" key="1">
    <source>
        <dbReference type="ARBA" id="ARBA00022741"/>
    </source>
</evidence>
<name>A0A0C2WHX9_AMAMK</name>
<protein>
    <recommendedName>
        <fullName evidence="5">Protein kinase domain-containing protein</fullName>
    </recommendedName>
</protein>
<dbReference type="PROSITE" id="PS00108">
    <property type="entry name" value="PROTEIN_KINASE_ST"/>
    <property type="match status" value="1"/>
</dbReference>
<dbReference type="GO" id="GO:0005524">
    <property type="term" value="F:ATP binding"/>
    <property type="evidence" value="ECO:0007669"/>
    <property type="project" value="UniProtKB-UniRule"/>
</dbReference>
<dbReference type="InterPro" id="IPR000719">
    <property type="entry name" value="Prot_kinase_dom"/>
</dbReference>
<evidence type="ECO:0000313" key="7">
    <source>
        <dbReference type="Proteomes" id="UP000054549"/>
    </source>
</evidence>
<feature type="region of interest" description="Disordered" evidence="4">
    <location>
        <begin position="394"/>
        <end position="423"/>
    </location>
</feature>
<dbReference type="InterPro" id="IPR011009">
    <property type="entry name" value="Kinase-like_dom_sf"/>
</dbReference>
<dbReference type="Proteomes" id="UP000054549">
    <property type="component" value="Unassembled WGS sequence"/>
</dbReference>
<dbReference type="InterPro" id="IPR008271">
    <property type="entry name" value="Ser/Thr_kinase_AS"/>
</dbReference>
<dbReference type="PANTHER" id="PTHR44167:SF30">
    <property type="entry name" value="PHOSPHORYLASE KINASE"/>
    <property type="match status" value="1"/>
</dbReference>
<keyword evidence="7" id="KW-1185">Reference proteome</keyword>
<dbReference type="HOGENOM" id="CLU_000288_172_0_1"/>
<accession>A0A0C2WHX9</accession>
<organism evidence="6 7">
    <name type="scientific">Amanita muscaria (strain Koide BX008)</name>
    <dbReference type="NCBI Taxonomy" id="946122"/>
    <lineage>
        <taxon>Eukaryota</taxon>
        <taxon>Fungi</taxon>
        <taxon>Dikarya</taxon>
        <taxon>Basidiomycota</taxon>
        <taxon>Agaricomycotina</taxon>
        <taxon>Agaricomycetes</taxon>
        <taxon>Agaricomycetidae</taxon>
        <taxon>Agaricales</taxon>
        <taxon>Pluteineae</taxon>
        <taxon>Amanitaceae</taxon>
        <taxon>Amanita</taxon>
    </lineage>
</organism>
<dbReference type="AlphaFoldDB" id="A0A0C2WHX9"/>
<dbReference type="EMBL" id="KN818289">
    <property type="protein sequence ID" value="KIL61077.1"/>
    <property type="molecule type" value="Genomic_DNA"/>
</dbReference>
<dbReference type="OrthoDB" id="541276at2759"/>
<dbReference type="Gene3D" id="1.10.510.10">
    <property type="entry name" value="Transferase(Phosphotransferase) domain 1"/>
    <property type="match status" value="1"/>
</dbReference>
<dbReference type="PROSITE" id="PS50011">
    <property type="entry name" value="PROTEIN_KINASE_DOM"/>
    <property type="match status" value="1"/>
</dbReference>
<dbReference type="PANTHER" id="PTHR44167">
    <property type="entry name" value="OVARIAN-SPECIFIC SERINE/THREONINE-PROTEIN KINASE LOK-RELATED"/>
    <property type="match status" value="1"/>
</dbReference>
<dbReference type="SMART" id="SM00220">
    <property type="entry name" value="S_TKc"/>
    <property type="match status" value="1"/>
</dbReference>
<evidence type="ECO:0000313" key="6">
    <source>
        <dbReference type="EMBL" id="KIL61077.1"/>
    </source>
</evidence>
<feature type="domain" description="Protein kinase" evidence="5">
    <location>
        <begin position="24"/>
        <end position="294"/>
    </location>
</feature>
<dbReference type="Pfam" id="PF00069">
    <property type="entry name" value="Pkinase"/>
    <property type="match status" value="1"/>
</dbReference>
<evidence type="ECO:0000256" key="3">
    <source>
        <dbReference type="PROSITE-ProRule" id="PRU10141"/>
    </source>
</evidence>
<evidence type="ECO:0000256" key="4">
    <source>
        <dbReference type="SAM" id="MobiDB-lite"/>
    </source>
</evidence>
<dbReference type="GO" id="GO:0005634">
    <property type="term" value="C:nucleus"/>
    <property type="evidence" value="ECO:0007669"/>
    <property type="project" value="TreeGrafter"/>
</dbReference>
<dbReference type="InterPro" id="IPR017441">
    <property type="entry name" value="Protein_kinase_ATP_BS"/>
</dbReference>
<feature type="binding site" evidence="3">
    <location>
        <position position="55"/>
    </location>
    <ligand>
        <name>ATP</name>
        <dbReference type="ChEBI" id="CHEBI:30616"/>
    </ligand>
</feature>
<gene>
    <name evidence="6" type="ORF">M378DRAFT_82955</name>
</gene>
<dbReference type="PROSITE" id="PS00107">
    <property type="entry name" value="PROTEIN_KINASE_ATP"/>
    <property type="match status" value="1"/>
</dbReference>
<evidence type="ECO:0000256" key="2">
    <source>
        <dbReference type="ARBA" id="ARBA00022840"/>
    </source>
</evidence>
<dbReference type="GO" id="GO:0044773">
    <property type="term" value="P:mitotic DNA damage checkpoint signaling"/>
    <property type="evidence" value="ECO:0007669"/>
    <property type="project" value="TreeGrafter"/>
</dbReference>
<keyword evidence="2 3" id="KW-0067">ATP-binding</keyword>
<evidence type="ECO:0000259" key="5">
    <source>
        <dbReference type="PROSITE" id="PS50011"/>
    </source>
</evidence>
<dbReference type="SUPFAM" id="SSF56112">
    <property type="entry name" value="Protein kinase-like (PK-like)"/>
    <property type="match status" value="1"/>
</dbReference>
<feature type="region of interest" description="Disordered" evidence="4">
    <location>
        <begin position="617"/>
        <end position="639"/>
    </location>
</feature>
<dbReference type="GO" id="GO:0004674">
    <property type="term" value="F:protein serine/threonine kinase activity"/>
    <property type="evidence" value="ECO:0007669"/>
    <property type="project" value="TreeGrafter"/>
</dbReference>